<proteinExistence type="predicted"/>
<dbReference type="Pfam" id="PF03797">
    <property type="entry name" value="Autotransporter"/>
    <property type="match status" value="1"/>
</dbReference>
<dbReference type="SUPFAM" id="SSF103515">
    <property type="entry name" value="Autotransporter"/>
    <property type="match status" value="1"/>
</dbReference>
<dbReference type="Proteomes" id="UP000011782">
    <property type="component" value="Unassembled WGS sequence"/>
</dbReference>
<feature type="domain" description="Autotransporter" evidence="1">
    <location>
        <begin position="256"/>
        <end position="527"/>
    </location>
</feature>
<dbReference type="PROSITE" id="PS51208">
    <property type="entry name" value="AUTOTRANSPORTER"/>
    <property type="match status" value="1"/>
</dbReference>
<dbReference type="STRING" id="1073353.H740_04850"/>
<dbReference type="SMART" id="SM00869">
    <property type="entry name" value="Autotransporter"/>
    <property type="match status" value="1"/>
</dbReference>
<accession>M3IKY8</accession>
<dbReference type="PATRIC" id="fig|1073353.3.peg.1037"/>
<dbReference type="InterPro" id="IPR005546">
    <property type="entry name" value="Autotransporte_beta"/>
</dbReference>
<reference evidence="2 3" key="1">
    <citation type="submission" date="2013-02" db="EMBL/GenBank/DDBJ databases">
        <title>Co-occurrence of anaerobic bacteria in colorectal carcinomas.</title>
        <authorList>
            <person name="Holt R.A."/>
            <person name="Warren R.L."/>
            <person name="Allen-Vercoe E."/>
            <person name="Pleasance S."/>
            <person name="Freeman D.J."/>
            <person name="Watson P."/>
            <person name="Moore R."/>
            <person name="Cochrane K."/>
        </authorList>
    </citation>
    <scope>NUCLEOTIDE SEQUENCE [LARGE SCALE GENOMIC DNA]</scope>
    <source>
        <strain evidence="2 3">CC57C</strain>
    </source>
</reference>
<evidence type="ECO:0000259" key="1">
    <source>
        <dbReference type="PROSITE" id="PS51208"/>
    </source>
</evidence>
<dbReference type="AlphaFoldDB" id="M3IKY8"/>
<dbReference type="EMBL" id="AOTD01000120">
    <property type="protein sequence ID" value="EMG30766.1"/>
    <property type="molecule type" value="Genomic_DNA"/>
</dbReference>
<gene>
    <name evidence="2" type="ORF">H740_04850</name>
</gene>
<protein>
    <submittedName>
        <fullName evidence="2">Putative high-molecular-weight surface-exposed protein</fullName>
    </submittedName>
</protein>
<dbReference type="InterPro" id="IPR036709">
    <property type="entry name" value="Autotransporte_beta_dom_sf"/>
</dbReference>
<evidence type="ECO:0000313" key="3">
    <source>
        <dbReference type="Proteomes" id="UP000011782"/>
    </source>
</evidence>
<sequence>MGGHAVNGGKANGNIVTIKGGTIKGQIYGGKGSGGNVDNIVNLDASLLSLQTIYGGDSISSEFAKTTKGNTLNIRGKNIEAGNIVNFEYVSFYLPSDVRAGDTILNLSGKIGNQNKNTDLTRSLLAVTMGAENNNLNVNDRITLISNPHGILYPIELADKIKNHNENLQAIAGISTIYEFNLQKDGSDLTAQGNNLYAVVAKKVSPLSPHNGSNEQKLIDTVQKSTLEPTVGAIAIINQSSEVVSNIDLSGAADSDKLNGGVVTGAAISNTRHNSGSHVDVKSVSFAVGVAKEFKDVLTGAFLEFGGGNYDTFNEYSGTFGGRSVGDIKGEGKMRYYGIGLLGKASLPANFYTEATVKMGKIKTDYETVLPNGVKVDYDVSRSYYGGHVGLGKIFEITDFSNIDIYSKVFFTRVGKKQVELNSERILLGKSDSLRAKVGFKFSQDINDDILWFAGLAYDREFKGKSNGYNLTYGTDIISPSMKGNTGTAEFGLKFKAQKGFETNLKFEGMVGKREGVTAAAEIMYKF</sequence>
<organism evidence="2 3">
    <name type="scientific">Campylobacter showae CC57C</name>
    <dbReference type="NCBI Taxonomy" id="1073353"/>
    <lineage>
        <taxon>Bacteria</taxon>
        <taxon>Pseudomonadati</taxon>
        <taxon>Campylobacterota</taxon>
        <taxon>Epsilonproteobacteria</taxon>
        <taxon>Campylobacterales</taxon>
        <taxon>Campylobacteraceae</taxon>
        <taxon>Campylobacter</taxon>
    </lineage>
</organism>
<evidence type="ECO:0000313" key="2">
    <source>
        <dbReference type="EMBL" id="EMG30766.1"/>
    </source>
</evidence>
<name>M3IKY8_9BACT</name>
<comment type="caution">
    <text evidence="2">The sequence shown here is derived from an EMBL/GenBank/DDBJ whole genome shotgun (WGS) entry which is preliminary data.</text>
</comment>
<dbReference type="Gene3D" id="2.40.128.130">
    <property type="entry name" value="Autotransporter beta-domain"/>
    <property type="match status" value="1"/>
</dbReference>